<dbReference type="PANTHER" id="PTHR34477:SF1">
    <property type="entry name" value="UPF0213 PROTEIN YHBQ"/>
    <property type="match status" value="1"/>
</dbReference>
<evidence type="ECO:0000256" key="1">
    <source>
        <dbReference type="ARBA" id="ARBA00007435"/>
    </source>
</evidence>
<sequence>MLRCADQTLYTGISTEPARRFHEHNYSPKGARYTRARRPVQPVLLVPAGDRASASRLEARLKRLTRSEKQQLLASLRDDKRKEPLSFWIEGAENHDTLA</sequence>
<dbReference type="InterPro" id="IPR050190">
    <property type="entry name" value="UPF0213_domain"/>
</dbReference>
<comment type="caution">
    <text evidence="3">The sequence shown here is derived from an EMBL/GenBank/DDBJ whole genome shotgun (WGS) entry which is preliminary data.</text>
</comment>
<proteinExistence type="inferred from homology"/>
<keyword evidence="4" id="KW-1185">Reference proteome</keyword>
<dbReference type="Gene3D" id="3.40.1440.10">
    <property type="entry name" value="GIY-YIG endonuclease"/>
    <property type="match status" value="1"/>
</dbReference>
<name>A0ABR4WBG4_9GAMM</name>
<organism evidence="3 4">
    <name type="scientific">Alcanivorax jadensis T9</name>
    <dbReference type="NCBI Taxonomy" id="1177181"/>
    <lineage>
        <taxon>Bacteria</taxon>
        <taxon>Pseudomonadati</taxon>
        <taxon>Pseudomonadota</taxon>
        <taxon>Gammaproteobacteria</taxon>
        <taxon>Oceanospirillales</taxon>
        <taxon>Alcanivoracaceae</taxon>
        <taxon>Alcanivorax</taxon>
    </lineage>
</organism>
<dbReference type="InterPro" id="IPR000305">
    <property type="entry name" value="GIY-YIG_endonuc"/>
</dbReference>
<gene>
    <name evidence="3" type="ORF">T9A_02558</name>
</gene>
<dbReference type="InterPro" id="IPR035901">
    <property type="entry name" value="GIY-YIG_endonuc_sf"/>
</dbReference>
<dbReference type="PANTHER" id="PTHR34477">
    <property type="entry name" value="UPF0213 PROTEIN YHBQ"/>
    <property type="match status" value="1"/>
</dbReference>
<evidence type="ECO:0000313" key="4">
    <source>
        <dbReference type="Proteomes" id="UP000029443"/>
    </source>
</evidence>
<comment type="similarity">
    <text evidence="1">Belongs to the UPF0213 family.</text>
</comment>
<dbReference type="EMBL" id="ARXU01000011">
    <property type="protein sequence ID" value="KGD60381.1"/>
    <property type="molecule type" value="Genomic_DNA"/>
</dbReference>
<feature type="domain" description="GIY-YIG" evidence="2">
    <location>
        <begin position="1"/>
        <end position="71"/>
    </location>
</feature>
<accession>A0ABR4WBG4</accession>
<protein>
    <recommendedName>
        <fullName evidence="2">GIY-YIG domain-containing protein</fullName>
    </recommendedName>
</protein>
<dbReference type="SUPFAM" id="SSF82771">
    <property type="entry name" value="GIY-YIG endonuclease"/>
    <property type="match status" value="1"/>
</dbReference>
<dbReference type="CDD" id="cd10456">
    <property type="entry name" value="GIY-YIG_UPF0213"/>
    <property type="match status" value="1"/>
</dbReference>
<dbReference type="PROSITE" id="PS50164">
    <property type="entry name" value="GIY_YIG"/>
    <property type="match status" value="1"/>
</dbReference>
<evidence type="ECO:0000313" key="3">
    <source>
        <dbReference type="EMBL" id="KGD60381.1"/>
    </source>
</evidence>
<dbReference type="Proteomes" id="UP000029443">
    <property type="component" value="Unassembled WGS sequence"/>
</dbReference>
<evidence type="ECO:0000259" key="2">
    <source>
        <dbReference type="PROSITE" id="PS50164"/>
    </source>
</evidence>
<reference evidence="3 4" key="1">
    <citation type="submission" date="2012-09" db="EMBL/GenBank/DDBJ databases">
        <title>Genome Sequence of alkane-degrading Bacterium Alcanivorax jadensis T9.</title>
        <authorList>
            <person name="Lai Q."/>
            <person name="Shao Z."/>
        </authorList>
    </citation>
    <scope>NUCLEOTIDE SEQUENCE [LARGE SCALE GENOMIC DNA]</scope>
    <source>
        <strain evidence="3 4">T9</strain>
    </source>
</reference>
<dbReference type="Pfam" id="PF01541">
    <property type="entry name" value="GIY-YIG"/>
    <property type="match status" value="1"/>
</dbReference>